<dbReference type="InterPro" id="IPR032675">
    <property type="entry name" value="LRR_dom_sf"/>
</dbReference>
<dbReference type="SUPFAM" id="SSF81383">
    <property type="entry name" value="F-box domain"/>
    <property type="match status" value="1"/>
</dbReference>
<dbReference type="Pfam" id="PF23622">
    <property type="entry name" value="LRR_At1g61320_AtMIF1"/>
    <property type="match status" value="1"/>
</dbReference>
<dbReference type="Proteomes" id="UP000636709">
    <property type="component" value="Unassembled WGS sequence"/>
</dbReference>
<evidence type="ECO:0000313" key="2">
    <source>
        <dbReference type="EMBL" id="KAF8776359.1"/>
    </source>
</evidence>
<dbReference type="CDD" id="cd22160">
    <property type="entry name" value="F-box_AtFBL13-like"/>
    <property type="match status" value="1"/>
</dbReference>
<evidence type="ECO:0000259" key="1">
    <source>
        <dbReference type="PROSITE" id="PS50181"/>
    </source>
</evidence>
<comment type="caution">
    <text evidence="2">The sequence shown here is derived from an EMBL/GenBank/DDBJ whole genome shotgun (WGS) entry which is preliminary data.</text>
</comment>
<organism evidence="2 3">
    <name type="scientific">Digitaria exilis</name>
    <dbReference type="NCBI Taxonomy" id="1010633"/>
    <lineage>
        <taxon>Eukaryota</taxon>
        <taxon>Viridiplantae</taxon>
        <taxon>Streptophyta</taxon>
        <taxon>Embryophyta</taxon>
        <taxon>Tracheophyta</taxon>
        <taxon>Spermatophyta</taxon>
        <taxon>Magnoliopsida</taxon>
        <taxon>Liliopsida</taxon>
        <taxon>Poales</taxon>
        <taxon>Poaceae</taxon>
        <taxon>PACMAD clade</taxon>
        <taxon>Panicoideae</taxon>
        <taxon>Panicodae</taxon>
        <taxon>Paniceae</taxon>
        <taxon>Anthephorinae</taxon>
        <taxon>Digitaria</taxon>
    </lineage>
</organism>
<reference evidence="2" key="1">
    <citation type="submission" date="2020-07" db="EMBL/GenBank/DDBJ databases">
        <title>Genome sequence and genetic diversity analysis of an under-domesticated orphan crop, white fonio (Digitaria exilis).</title>
        <authorList>
            <person name="Bennetzen J.L."/>
            <person name="Chen S."/>
            <person name="Ma X."/>
            <person name="Wang X."/>
            <person name="Yssel A.E.J."/>
            <person name="Chaluvadi S.R."/>
            <person name="Johnson M."/>
            <person name="Gangashetty P."/>
            <person name="Hamidou F."/>
            <person name="Sanogo M.D."/>
            <person name="Zwaenepoel A."/>
            <person name="Wallace J."/>
            <person name="Van De Peer Y."/>
            <person name="Van Deynze A."/>
        </authorList>
    </citation>
    <scope>NUCLEOTIDE SEQUENCE</scope>
    <source>
        <tissue evidence="2">Leaves</tissue>
    </source>
</reference>
<dbReference type="AlphaFoldDB" id="A0A835FTQ6"/>
<proteinExistence type="predicted"/>
<accession>A0A835FTQ6</accession>
<dbReference type="InterPro" id="IPR001810">
    <property type="entry name" value="F-box_dom"/>
</dbReference>
<dbReference type="PANTHER" id="PTHR34145:SF61">
    <property type="entry name" value="OS07G0161500 PROTEIN"/>
    <property type="match status" value="1"/>
</dbReference>
<dbReference type="Pfam" id="PF00646">
    <property type="entry name" value="F-box"/>
    <property type="match status" value="1"/>
</dbReference>
<gene>
    <name evidence="2" type="ORF">HU200_003590</name>
</gene>
<dbReference type="PROSITE" id="PS50181">
    <property type="entry name" value="FBOX"/>
    <property type="match status" value="1"/>
</dbReference>
<protein>
    <recommendedName>
        <fullName evidence="1">F-box domain-containing protein</fullName>
    </recommendedName>
</protein>
<dbReference type="InterPro" id="IPR053772">
    <property type="entry name" value="At1g61320/At1g61330-like"/>
</dbReference>
<dbReference type="OrthoDB" id="682515at2759"/>
<dbReference type="EMBL" id="JACEFO010000208">
    <property type="protein sequence ID" value="KAF8776359.1"/>
    <property type="molecule type" value="Genomic_DNA"/>
</dbReference>
<keyword evidence="3" id="KW-1185">Reference proteome</keyword>
<dbReference type="InterPro" id="IPR055357">
    <property type="entry name" value="LRR_At1g61320_AtMIF1"/>
</dbReference>
<dbReference type="PANTHER" id="PTHR34145">
    <property type="entry name" value="OS02G0105600 PROTEIN"/>
    <property type="match status" value="1"/>
</dbReference>
<evidence type="ECO:0000313" key="3">
    <source>
        <dbReference type="Proteomes" id="UP000636709"/>
    </source>
</evidence>
<feature type="domain" description="F-box" evidence="1">
    <location>
        <begin position="24"/>
        <end position="74"/>
    </location>
</feature>
<dbReference type="SUPFAM" id="SSF52047">
    <property type="entry name" value="RNI-like"/>
    <property type="match status" value="1"/>
</dbReference>
<sequence>MAKRKRSSERTHNGPLVQEKRLPHLQLSDLPKDILHTIISRLPIREAVRTSVLSSHWKHIWCSRTQLEFSFRSLVRKKGANIPRSTISEYVFIQRVDAVLKQHSGIGVEKLEVDFSPLHAEHSEHIDTWVKFAIASKIKQLSFDFVIQYPSTEPYIFPFQFFYATSGSHLQSIKLGSISLKQQASIKFLVNLKTLELVDVNITDDELKVMLFNCKVLEFFGISRCKFITSLHTPHPLSPIKHLQVSQCFLLQDIELNVGLITLEYEGPLISLASPSTLRNLCIKSSDIRSSLAYIFTKLPSTLPQLEMLTLRCRELKRATLTNKGFKFLCLRHLRLELNFVSSKKRITDVLDLACLLEVAPLMESLEVHMWMNNKLGRYHKNHGELRSLHWHPHAHLKTVDVTGFYGQKDQLELSLHILRVCTMVKYMKIDPRPTVASITLDLDTNDGLCFVDGYKVARKYLLKADHRNVVQVTKVRLRDVEHVWPYKLIDPEWLALVADDE</sequence>
<dbReference type="Gene3D" id="1.20.1280.50">
    <property type="match status" value="1"/>
</dbReference>
<dbReference type="InterPro" id="IPR036047">
    <property type="entry name" value="F-box-like_dom_sf"/>
</dbReference>
<name>A0A835FTQ6_9POAL</name>
<dbReference type="Gene3D" id="3.80.10.10">
    <property type="entry name" value="Ribonuclease Inhibitor"/>
    <property type="match status" value="1"/>
</dbReference>
<dbReference type="InterPro" id="IPR053781">
    <property type="entry name" value="F-box_AtFBL13-like"/>
</dbReference>